<evidence type="ECO:0000313" key="2">
    <source>
        <dbReference type="Proteomes" id="UP001458880"/>
    </source>
</evidence>
<organism evidence="1 2">
    <name type="scientific">Popillia japonica</name>
    <name type="common">Japanese beetle</name>
    <dbReference type="NCBI Taxonomy" id="7064"/>
    <lineage>
        <taxon>Eukaryota</taxon>
        <taxon>Metazoa</taxon>
        <taxon>Ecdysozoa</taxon>
        <taxon>Arthropoda</taxon>
        <taxon>Hexapoda</taxon>
        <taxon>Insecta</taxon>
        <taxon>Pterygota</taxon>
        <taxon>Neoptera</taxon>
        <taxon>Endopterygota</taxon>
        <taxon>Coleoptera</taxon>
        <taxon>Polyphaga</taxon>
        <taxon>Scarabaeiformia</taxon>
        <taxon>Scarabaeidae</taxon>
        <taxon>Rutelinae</taxon>
        <taxon>Popillia</taxon>
    </lineage>
</organism>
<gene>
    <name evidence="1" type="ORF">QE152_g8162</name>
</gene>
<name>A0AAW1M5A0_POPJA</name>
<protein>
    <submittedName>
        <fullName evidence="1">Uncharacterized protein</fullName>
    </submittedName>
</protein>
<accession>A0AAW1M5A0</accession>
<keyword evidence="2" id="KW-1185">Reference proteome</keyword>
<dbReference type="Proteomes" id="UP001458880">
    <property type="component" value="Unassembled WGS sequence"/>
</dbReference>
<sequence>MVTVKIYYSEDMSVNRGRGRGRGRGVYLKQVRLHESLATIPTMQTSFDIVKANPQSNRISINLELEDPSEQWFAQFKSTWNLLKKCPAVTNMLHQHLDMVENAYEEALRLMYNCLDFKSSNKHVTSTFGHG</sequence>
<dbReference type="AlphaFoldDB" id="A0AAW1M5A0"/>
<comment type="caution">
    <text evidence="1">The sequence shown here is derived from an EMBL/GenBank/DDBJ whole genome shotgun (WGS) entry which is preliminary data.</text>
</comment>
<evidence type="ECO:0000313" key="1">
    <source>
        <dbReference type="EMBL" id="KAK9743982.1"/>
    </source>
</evidence>
<reference evidence="1 2" key="1">
    <citation type="journal article" date="2024" name="BMC Genomics">
        <title>De novo assembly and annotation of Popillia japonica's genome with initial clues to its potential as an invasive pest.</title>
        <authorList>
            <person name="Cucini C."/>
            <person name="Boschi S."/>
            <person name="Funari R."/>
            <person name="Cardaioli E."/>
            <person name="Iannotti N."/>
            <person name="Marturano G."/>
            <person name="Paoli F."/>
            <person name="Bruttini M."/>
            <person name="Carapelli A."/>
            <person name="Frati F."/>
            <person name="Nardi F."/>
        </authorList>
    </citation>
    <scope>NUCLEOTIDE SEQUENCE [LARGE SCALE GENOMIC DNA]</scope>
    <source>
        <strain evidence="1">DMR45628</strain>
    </source>
</reference>
<proteinExistence type="predicted"/>
<dbReference type="EMBL" id="JASPKY010000064">
    <property type="protein sequence ID" value="KAK9743982.1"/>
    <property type="molecule type" value="Genomic_DNA"/>
</dbReference>